<gene>
    <name evidence="1" type="ORF">VMF7928_03437</name>
</gene>
<name>A0ABM9A7X1_9VIBR</name>
<proteinExistence type="predicted"/>
<dbReference type="Proteomes" id="UP000838748">
    <property type="component" value="Unassembled WGS sequence"/>
</dbReference>
<evidence type="ECO:0000313" key="2">
    <source>
        <dbReference type="Proteomes" id="UP000838748"/>
    </source>
</evidence>
<accession>A0ABM9A7X1</accession>
<dbReference type="EMBL" id="CAKLDM010000002">
    <property type="protein sequence ID" value="CAH0541183.1"/>
    <property type="molecule type" value="Genomic_DNA"/>
</dbReference>
<keyword evidence="2" id="KW-1185">Reference proteome</keyword>
<sequence length="263" mass="30928">MCKMDFQGILKNRKYRDIVFDSAEECCISEGAFFISDTEDILHGKRKLNEKGGELIKIAPVSFIHKRDILDYFKNTYIGSSSNFPINIHNEMRKKLVQCKHYSTFLKQLVEAQDSVCTFYSNEVEFKKLVEDKICLFEEMKHSVMQACQTSEQRSKFQSCKTLQELCFVSCATQTKAYQNRTNGGEKLLECLNSRRNQYFKNKICPEARKVVIKDLRHYALFAERSTNESYAMTAQDRKNENFFISYMDTFDLNSEWHFEKTH</sequence>
<reference evidence="1" key="1">
    <citation type="submission" date="2021-11" db="EMBL/GenBank/DDBJ databases">
        <authorList>
            <person name="Rodrigo-Torres L."/>
            <person name="Arahal R. D."/>
            <person name="Lucena T."/>
        </authorList>
    </citation>
    <scope>NUCLEOTIDE SEQUENCE</scope>
    <source>
        <strain evidence="1">CECT 7928</strain>
    </source>
</reference>
<protein>
    <submittedName>
        <fullName evidence="1">Uncharacterized protein</fullName>
    </submittedName>
</protein>
<organism evidence="1 2">
    <name type="scientific">Vibrio marisflavi CECT 7928</name>
    <dbReference type="NCBI Taxonomy" id="634439"/>
    <lineage>
        <taxon>Bacteria</taxon>
        <taxon>Pseudomonadati</taxon>
        <taxon>Pseudomonadota</taxon>
        <taxon>Gammaproteobacteria</taxon>
        <taxon>Vibrionales</taxon>
        <taxon>Vibrionaceae</taxon>
        <taxon>Vibrio</taxon>
    </lineage>
</organism>
<evidence type="ECO:0000313" key="1">
    <source>
        <dbReference type="EMBL" id="CAH0541183.1"/>
    </source>
</evidence>
<comment type="caution">
    <text evidence="1">The sequence shown here is derived from an EMBL/GenBank/DDBJ whole genome shotgun (WGS) entry which is preliminary data.</text>
</comment>